<dbReference type="GO" id="GO:0055130">
    <property type="term" value="P:D-alanine catabolic process"/>
    <property type="evidence" value="ECO:0007669"/>
    <property type="project" value="TreeGrafter"/>
</dbReference>
<dbReference type="Gene3D" id="3.30.9.10">
    <property type="entry name" value="D-Amino Acid Oxidase, subunit A, domain 2"/>
    <property type="match status" value="1"/>
</dbReference>
<protein>
    <submittedName>
        <fullName evidence="4">Amino acid dehydrogenase</fullName>
    </submittedName>
</protein>
<comment type="similarity">
    <text evidence="1">Belongs to the DadA oxidoreductase family.</text>
</comment>
<dbReference type="GO" id="GO:0005886">
    <property type="term" value="C:plasma membrane"/>
    <property type="evidence" value="ECO:0007669"/>
    <property type="project" value="TreeGrafter"/>
</dbReference>
<reference evidence="4 5" key="1">
    <citation type="journal article" date="2014" name="Int. J. Syst. Evol. Microbiol.">
        <title>Oceanisphaera profunda sp. nov., a marine bacterium isolated from deep-sea sediment, and emended description of the genus Oceanisphaera.</title>
        <authorList>
            <person name="Xu Z."/>
            <person name="Zhang X.Y."/>
            <person name="Su H.N."/>
            <person name="Yu Z.C."/>
            <person name="Liu C."/>
            <person name="Li H."/>
            <person name="Chen X.L."/>
            <person name="Song X.Y."/>
            <person name="Xie B.B."/>
            <person name="Qin Q.L."/>
            <person name="Zhou B.C."/>
            <person name="Shi M."/>
            <person name="Huang Y."/>
            <person name="Zhang Y.Z."/>
        </authorList>
    </citation>
    <scope>NUCLEOTIDE SEQUENCE [LARGE SCALE GENOMIC DNA]</scope>
    <source>
        <strain evidence="4 5">SM1222</strain>
    </source>
</reference>
<keyword evidence="5" id="KW-1185">Reference proteome</keyword>
<dbReference type="InterPro" id="IPR006076">
    <property type="entry name" value="FAD-dep_OxRdtase"/>
</dbReference>
<dbReference type="SUPFAM" id="SSF51905">
    <property type="entry name" value="FAD/NAD(P)-binding domain"/>
    <property type="match status" value="1"/>
</dbReference>
<dbReference type="Pfam" id="PF01266">
    <property type="entry name" value="DAO"/>
    <property type="match status" value="1"/>
</dbReference>
<dbReference type="SUPFAM" id="SSF54373">
    <property type="entry name" value="FAD-linked reductases, C-terminal domain"/>
    <property type="match status" value="1"/>
</dbReference>
<dbReference type="EMBL" id="CP021377">
    <property type="protein sequence ID" value="ART81499.1"/>
    <property type="molecule type" value="Genomic_DNA"/>
</dbReference>
<dbReference type="RefSeq" id="WP_087034583.1">
    <property type="nucleotide sequence ID" value="NZ_CP021377.1"/>
</dbReference>
<proteinExistence type="inferred from homology"/>
<dbReference type="OrthoDB" id="9805337at2"/>
<feature type="domain" description="FAD dependent oxidoreductase" evidence="3">
    <location>
        <begin position="2"/>
        <end position="406"/>
    </location>
</feature>
<name>A0A1Y0D1U0_9GAMM</name>
<evidence type="ECO:0000313" key="5">
    <source>
        <dbReference type="Proteomes" id="UP000243937"/>
    </source>
</evidence>
<organism evidence="4 5">
    <name type="scientific">Oceanisphaera profunda</name>
    <dbReference type="NCBI Taxonomy" id="1416627"/>
    <lineage>
        <taxon>Bacteria</taxon>
        <taxon>Pseudomonadati</taxon>
        <taxon>Pseudomonadota</taxon>
        <taxon>Gammaproteobacteria</taxon>
        <taxon>Aeromonadales</taxon>
        <taxon>Aeromonadaceae</taxon>
        <taxon>Oceanisphaera</taxon>
    </lineage>
</organism>
<sequence length="421" mass="45726">MRVAIIGGGVIGLTTAYALINKGHSVDLFEQESDVGQATSFANGGQLSYRYVSPLADAGVPLQALGWMFKTDAPLRFRPRMSLHQWHWCWRFLLACRNSVNQRNGAHLLRLALYSQSILHDWQQHHGLTDFSWRANGKMVIYRNSANFRHAANKIKADPLQQILDPKACVAAEPSLAHIASQLAGGIFSAGDEVGDCQLFCQRLLRRLQQNPHFTLHVGQRITEIKVEKGQVRALKMADGQFATEQFDVDQLVVAAGMGSLGLLNSVGIKVPLYPLKGYSLTLPVADLSQVPDTNVTDYDRKIVYARLDQQLRVAAMVDIGAGDSGNHKAKLDAGRIASLRQQAQASFPDAGDFQQATPWAGLRPATPEGTPIIGASAIKNLWLNLGHGSLGFTLACGSAQVLANLINNEASPIPLIGLQG</sequence>
<evidence type="ECO:0000256" key="1">
    <source>
        <dbReference type="ARBA" id="ARBA00009410"/>
    </source>
</evidence>
<dbReference type="PANTHER" id="PTHR13847">
    <property type="entry name" value="SARCOSINE DEHYDROGENASE-RELATED"/>
    <property type="match status" value="1"/>
</dbReference>
<dbReference type="GO" id="GO:0008718">
    <property type="term" value="F:D-amino-acid dehydrogenase activity"/>
    <property type="evidence" value="ECO:0007669"/>
    <property type="project" value="TreeGrafter"/>
</dbReference>
<evidence type="ECO:0000259" key="3">
    <source>
        <dbReference type="Pfam" id="PF01266"/>
    </source>
</evidence>
<dbReference type="Proteomes" id="UP000243937">
    <property type="component" value="Chromosome"/>
</dbReference>
<accession>A0A1Y0D1U0</accession>
<evidence type="ECO:0000313" key="4">
    <source>
        <dbReference type="EMBL" id="ART81499.1"/>
    </source>
</evidence>
<dbReference type="NCBIfam" id="NF001933">
    <property type="entry name" value="PRK00711.1"/>
    <property type="match status" value="1"/>
</dbReference>
<dbReference type="InterPro" id="IPR036188">
    <property type="entry name" value="FAD/NAD-bd_sf"/>
</dbReference>
<evidence type="ECO:0000256" key="2">
    <source>
        <dbReference type="ARBA" id="ARBA00023002"/>
    </source>
</evidence>
<keyword evidence="2" id="KW-0560">Oxidoreductase</keyword>
<dbReference type="Gene3D" id="3.50.50.60">
    <property type="entry name" value="FAD/NAD(P)-binding domain"/>
    <property type="match status" value="2"/>
</dbReference>
<dbReference type="GO" id="GO:0005737">
    <property type="term" value="C:cytoplasm"/>
    <property type="evidence" value="ECO:0007669"/>
    <property type="project" value="TreeGrafter"/>
</dbReference>
<dbReference type="PANTHER" id="PTHR13847:SF280">
    <property type="entry name" value="D-AMINO ACID DEHYDROGENASE"/>
    <property type="match status" value="1"/>
</dbReference>
<gene>
    <name evidence="4" type="ORF">CBP31_01670</name>
</gene>
<dbReference type="KEGG" id="opf:CBP31_01670"/>
<dbReference type="AlphaFoldDB" id="A0A1Y0D1U0"/>